<gene>
    <name evidence="1" type="ORF">FWJ25_02110</name>
</gene>
<dbReference type="SUPFAM" id="SSF53850">
    <property type="entry name" value="Periplasmic binding protein-like II"/>
    <property type="match status" value="1"/>
</dbReference>
<accession>A0A5B0VNJ9</accession>
<dbReference type="RefSeq" id="WP_149598586.1">
    <property type="nucleotide sequence ID" value="NZ_VTUU01000001.1"/>
</dbReference>
<proteinExistence type="predicted"/>
<organism evidence="1 2">
    <name type="scientific">Marinobacter salinexigens</name>
    <dbReference type="NCBI Taxonomy" id="2919747"/>
    <lineage>
        <taxon>Bacteria</taxon>
        <taxon>Pseudomonadati</taxon>
        <taxon>Pseudomonadota</taxon>
        <taxon>Gammaproteobacteria</taxon>
        <taxon>Pseudomonadales</taxon>
        <taxon>Marinobacteraceae</taxon>
        <taxon>Marinobacter</taxon>
    </lineage>
</organism>
<dbReference type="Gene3D" id="3.40.190.10">
    <property type="entry name" value="Periplasmic binding protein-like II"/>
    <property type="match status" value="1"/>
</dbReference>
<evidence type="ECO:0000313" key="1">
    <source>
        <dbReference type="EMBL" id="KAA1175948.1"/>
    </source>
</evidence>
<name>A0A5B0VNJ9_9GAMM</name>
<dbReference type="EMBL" id="VTUU01000001">
    <property type="protein sequence ID" value="KAA1175948.1"/>
    <property type="molecule type" value="Genomic_DNA"/>
</dbReference>
<keyword evidence="2" id="KW-1185">Reference proteome</keyword>
<dbReference type="Proteomes" id="UP000323161">
    <property type="component" value="Unassembled WGS sequence"/>
</dbReference>
<comment type="caution">
    <text evidence="1">The sequence shown here is derived from an EMBL/GenBank/DDBJ whole genome shotgun (WGS) entry which is preliminary data.</text>
</comment>
<dbReference type="CDD" id="cd18773">
    <property type="entry name" value="PDC1_HK_sensor"/>
    <property type="match status" value="1"/>
</dbReference>
<protein>
    <submittedName>
        <fullName evidence="1">Transporter substrate-binding domain-containing protein</fullName>
    </submittedName>
</protein>
<dbReference type="AlphaFoldDB" id="A0A5B0VNJ9"/>
<evidence type="ECO:0000313" key="2">
    <source>
        <dbReference type="Proteomes" id="UP000323161"/>
    </source>
</evidence>
<reference evidence="1 2" key="1">
    <citation type="submission" date="2019-08" db="EMBL/GenBank/DDBJ databases">
        <title>Marinobacter ZYF650 sp. nov., a marine bacterium isolated from seawater of the Mariana trench.</title>
        <authorList>
            <person name="Ahmad W."/>
        </authorList>
    </citation>
    <scope>NUCLEOTIDE SEQUENCE [LARGE SCALE GENOMIC DNA]</scope>
    <source>
        <strain evidence="1 2">ZYF650</strain>
    </source>
</reference>
<sequence>MGKEGRSLLVGAVGLICSGTSFGSPPTLKLYTFSAPPYQVTHGTPEDQQISGKTTLTITCAVEKAGWRPSIQVTPQRRAVHSLARNLVDGYFAVDPSSSLDAIAKRSDPVSLEKWYFFSLTPPPSPRQARIGVVAGSNEHNWLKANGYTVFLEVSSASQLLALLERGRIDLALLDERVMASQERQNRRLHATFVRYAPLHLYLAEAFTHLHPEFLPGFNRALPVCAEDSLTLSAEEQQRIRALATELVEELNAAINLQQALTAGPGAATPAEVLKLDRQWQATAPVSASELAEDILELPASDALNGWQQSHPSLVTEVLLIDQLGAIRAMSQLTSDYWQGDEPKFTQLVNPADGIPTDLYISPIRYDASTRRFQITVSAPIPDREHGSAAGVIAFGLNIEPALQTGNTPEIMGGQPHTLEQAPRILRNR</sequence>